<feature type="compositionally biased region" description="Basic and acidic residues" evidence="1">
    <location>
        <begin position="19"/>
        <end position="34"/>
    </location>
</feature>
<evidence type="ECO:0000313" key="2">
    <source>
        <dbReference type="EMBL" id="GBO04973.1"/>
    </source>
</evidence>
<feature type="compositionally biased region" description="Polar residues" evidence="1">
    <location>
        <begin position="75"/>
        <end position="86"/>
    </location>
</feature>
<keyword evidence="4" id="KW-1185">Reference proteome</keyword>
<comment type="caution">
    <text evidence="2">The sequence shown here is derived from an EMBL/GenBank/DDBJ whole genome shotgun (WGS) entry which is preliminary data.</text>
</comment>
<evidence type="ECO:0000313" key="4">
    <source>
        <dbReference type="Proteomes" id="UP000499080"/>
    </source>
</evidence>
<evidence type="ECO:0000313" key="3">
    <source>
        <dbReference type="EMBL" id="GBO04979.1"/>
    </source>
</evidence>
<organism evidence="2 4">
    <name type="scientific">Araneus ventricosus</name>
    <name type="common">Orbweaver spider</name>
    <name type="synonym">Epeira ventricosa</name>
    <dbReference type="NCBI Taxonomy" id="182803"/>
    <lineage>
        <taxon>Eukaryota</taxon>
        <taxon>Metazoa</taxon>
        <taxon>Ecdysozoa</taxon>
        <taxon>Arthropoda</taxon>
        <taxon>Chelicerata</taxon>
        <taxon>Arachnida</taxon>
        <taxon>Araneae</taxon>
        <taxon>Araneomorphae</taxon>
        <taxon>Entelegynae</taxon>
        <taxon>Araneoidea</taxon>
        <taxon>Araneidae</taxon>
        <taxon>Araneus</taxon>
    </lineage>
</organism>
<dbReference type="AlphaFoldDB" id="A0A4Y2TXS3"/>
<reference evidence="2 4" key="1">
    <citation type="journal article" date="2019" name="Sci. Rep.">
        <title>Orb-weaving spider Araneus ventricosus genome elucidates the spidroin gene catalogue.</title>
        <authorList>
            <person name="Kono N."/>
            <person name="Nakamura H."/>
            <person name="Ohtoshi R."/>
            <person name="Moran D.A.P."/>
            <person name="Shinohara A."/>
            <person name="Yoshida Y."/>
            <person name="Fujiwara M."/>
            <person name="Mori M."/>
            <person name="Tomita M."/>
            <person name="Arakawa K."/>
        </authorList>
    </citation>
    <scope>NUCLEOTIDE SEQUENCE [LARGE SCALE GENOMIC DNA]</scope>
</reference>
<proteinExistence type="predicted"/>
<name>A0A4Y2TXS3_ARAVE</name>
<sequence>MTVTPAIDAKVLVIHASSKKKDVGDCPVGKEKLAPDSGSPHSPIQCRSNRKCFGTHSSADTVGYGTVQQTSHSCASVDQASSSATPTVGPGTSRLYHG</sequence>
<protein>
    <submittedName>
        <fullName evidence="2">Uncharacterized protein</fullName>
    </submittedName>
</protein>
<dbReference type="EMBL" id="BGPR01031752">
    <property type="protein sequence ID" value="GBO04973.1"/>
    <property type="molecule type" value="Genomic_DNA"/>
</dbReference>
<accession>A0A4Y2TXS3</accession>
<feature type="region of interest" description="Disordered" evidence="1">
    <location>
        <begin position="75"/>
        <end position="98"/>
    </location>
</feature>
<feature type="region of interest" description="Disordered" evidence="1">
    <location>
        <begin position="19"/>
        <end position="45"/>
    </location>
</feature>
<gene>
    <name evidence="2" type="ORF">AVEN_101326_1</name>
    <name evidence="3" type="ORF">AVEN_144145_1</name>
</gene>
<evidence type="ECO:0000256" key="1">
    <source>
        <dbReference type="SAM" id="MobiDB-lite"/>
    </source>
</evidence>
<dbReference type="Proteomes" id="UP000499080">
    <property type="component" value="Unassembled WGS sequence"/>
</dbReference>
<dbReference type="EMBL" id="BGPR01031754">
    <property type="protein sequence ID" value="GBO04979.1"/>
    <property type="molecule type" value="Genomic_DNA"/>
</dbReference>